<gene>
    <name evidence="2" type="ORF">GGD89_003912</name>
</gene>
<dbReference type="Proteomes" id="UP000554286">
    <property type="component" value="Unassembled WGS sequence"/>
</dbReference>
<reference evidence="2 3" key="1">
    <citation type="submission" date="2020-08" db="EMBL/GenBank/DDBJ databases">
        <title>Genome sequencing of Purple Non-Sulfur Bacteria from various extreme environments.</title>
        <authorList>
            <person name="Mayer M."/>
        </authorList>
    </citation>
    <scope>NUCLEOTIDE SEQUENCE [LARGE SCALE GENOMIC DNA]</scope>
    <source>
        <strain evidence="2 3">JA131</strain>
    </source>
</reference>
<proteinExistence type="predicted"/>
<dbReference type="InterPro" id="IPR009004">
    <property type="entry name" value="Transposase_Mu_C"/>
</dbReference>
<dbReference type="Pfam" id="PF09299">
    <property type="entry name" value="Mu-transpos_C"/>
    <property type="match status" value="1"/>
</dbReference>
<feature type="domain" description="Transposase-like Mu C-terminal" evidence="1">
    <location>
        <begin position="33"/>
        <end position="95"/>
    </location>
</feature>
<evidence type="ECO:0000313" key="3">
    <source>
        <dbReference type="Proteomes" id="UP000554286"/>
    </source>
</evidence>
<dbReference type="AlphaFoldDB" id="A0A7W6WBW1"/>
<dbReference type="SUPFAM" id="SSF50610">
    <property type="entry name" value="mu transposase, C-terminal domain"/>
    <property type="match status" value="1"/>
</dbReference>
<keyword evidence="3" id="KW-1185">Reference proteome</keyword>
<name>A0A7W6WBW1_9PROT</name>
<evidence type="ECO:0000259" key="1">
    <source>
        <dbReference type="Pfam" id="PF09299"/>
    </source>
</evidence>
<dbReference type="InterPro" id="IPR015378">
    <property type="entry name" value="Transposase-like_Mu_C"/>
</dbReference>
<evidence type="ECO:0000313" key="2">
    <source>
        <dbReference type="EMBL" id="MBB4268248.1"/>
    </source>
</evidence>
<organism evidence="2 3">
    <name type="scientific">Roseospira visakhapatnamensis</name>
    <dbReference type="NCBI Taxonomy" id="390880"/>
    <lineage>
        <taxon>Bacteria</taxon>
        <taxon>Pseudomonadati</taxon>
        <taxon>Pseudomonadota</taxon>
        <taxon>Alphaproteobacteria</taxon>
        <taxon>Rhodospirillales</taxon>
        <taxon>Rhodospirillaceae</taxon>
        <taxon>Roseospira</taxon>
    </lineage>
</organism>
<accession>A0A7W6WBW1</accession>
<dbReference type="RefSeq" id="WP_184049071.1">
    <property type="nucleotide sequence ID" value="NZ_JACIGK010000069.1"/>
</dbReference>
<sequence>MRHRSPAEQWDALMVEAEALGVMPPRLSPDEARDLFRPHALRTVHRAWVQLHSRKYFSQTLDDLDLHGREVRVEYDPRDLGRVWVRDLDGRLICEAAQDGNTRPYFNDDDVAEARARRATAQDAMARRDESAVPHLLAEPAPAPRALTADEERAKARLAAEMAAERAAPKRDETPKDRWWRARQTLDAHAAGRPVDAEALRWARGYSQTPEYRSHEAALEEWGDVFLHGLPAGQASA</sequence>
<dbReference type="Gene3D" id="2.30.30.130">
    <property type="entry name" value="Transposase, Mu, C-terminal"/>
    <property type="match status" value="1"/>
</dbReference>
<protein>
    <submittedName>
        <fullName evidence="2">Ni/Co efflux regulator RcnB</fullName>
    </submittedName>
</protein>
<comment type="caution">
    <text evidence="2">The sequence shown here is derived from an EMBL/GenBank/DDBJ whole genome shotgun (WGS) entry which is preliminary data.</text>
</comment>
<dbReference type="EMBL" id="JACIGK010000069">
    <property type="protein sequence ID" value="MBB4268248.1"/>
    <property type="molecule type" value="Genomic_DNA"/>
</dbReference>